<gene>
    <name evidence="2" type="ORF">GTP81_01355</name>
</gene>
<accession>A0A845HDB2</accession>
<dbReference type="Proteomes" id="UP000484875">
    <property type="component" value="Unassembled WGS sequence"/>
</dbReference>
<dbReference type="AlphaFoldDB" id="A0A845HDB2"/>
<evidence type="ECO:0000313" key="3">
    <source>
        <dbReference type="Proteomes" id="UP000484875"/>
    </source>
</evidence>
<dbReference type="NCBIfam" id="NF038126">
    <property type="entry name" value="PEP_CTERM_FxDxF"/>
    <property type="match status" value="1"/>
</dbReference>
<comment type="caution">
    <text evidence="2">The sequence shown here is derived from an EMBL/GenBank/DDBJ whole genome shotgun (WGS) entry which is preliminary data.</text>
</comment>
<proteinExistence type="predicted"/>
<feature type="domain" description="Ice-binding protein C-terminal" evidence="1">
    <location>
        <begin position="175"/>
        <end position="199"/>
    </location>
</feature>
<keyword evidence="3" id="KW-1185">Reference proteome</keyword>
<dbReference type="EMBL" id="WWCV01000002">
    <property type="protein sequence ID" value="MYN15393.1"/>
    <property type="molecule type" value="Genomic_DNA"/>
</dbReference>
<dbReference type="InterPro" id="IPR013424">
    <property type="entry name" value="Ice-binding_C"/>
</dbReference>
<dbReference type="NCBIfam" id="NF033208">
    <property type="entry name" value="choice_anch_E"/>
    <property type="match status" value="1"/>
</dbReference>
<reference evidence="2 3" key="1">
    <citation type="submission" date="2019-12" db="EMBL/GenBank/DDBJ databases">
        <title>Novel species isolated from a subtropical stream in China.</title>
        <authorList>
            <person name="Lu H."/>
        </authorList>
    </citation>
    <scope>NUCLEOTIDE SEQUENCE [LARGE SCALE GENOMIC DNA]</scope>
    <source>
        <strain evidence="2 3">FT107W</strain>
    </source>
</reference>
<evidence type="ECO:0000313" key="2">
    <source>
        <dbReference type="EMBL" id="MYN15393.1"/>
    </source>
</evidence>
<name>A0A845HDB2_9BURK</name>
<dbReference type="NCBIfam" id="TIGR02595">
    <property type="entry name" value="PEP_CTERM"/>
    <property type="match status" value="1"/>
</dbReference>
<sequence length="202" mass="20780">MTVAFGAQAATVQATPVISTILDVESNPGSLSFAQFNASLGTLTSVQFELFNTIYGGIDIKNKASTDSTFVIHTGGDLTATLAGQSVTTSNWIDPSFTLAAGASQHTDVAPTSTSKTLTFNLPASLGSFIGNGTYSATLDGVSGQALTSGGNAKYGTDILMDGYAKVTYTYTIAPVPEPETYAMLLAGLGLMGVVARRRKSA</sequence>
<protein>
    <submittedName>
        <fullName evidence="2">Choice-of-anchor E domain-containing protein</fullName>
    </submittedName>
</protein>
<evidence type="ECO:0000259" key="1">
    <source>
        <dbReference type="Pfam" id="PF07589"/>
    </source>
</evidence>
<organism evidence="2 3">
    <name type="scientific">Duganella vulcania</name>
    <dbReference type="NCBI Taxonomy" id="2692166"/>
    <lineage>
        <taxon>Bacteria</taxon>
        <taxon>Pseudomonadati</taxon>
        <taxon>Pseudomonadota</taxon>
        <taxon>Betaproteobacteria</taxon>
        <taxon>Burkholderiales</taxon>
        <taxon>Oxalobacteraceae</taxon>
        <taxon>Telluria group</taxon>
        <taxon>Duganella</taxon>
    </lineage>
</organism>
<dbReference type="Pfam" id="PF07589">
    <property type="entry name" value="PEP-CTERM"/>
    <property type="match status" value="1"/>
</dbReference>